<feature type="region of interest" description="Disordered" evidence="1">
    <location>
        <begin position="1"/>
        <end position="53"/>
    </location>
</feature>
<comment type="caution">
    <text evidence="2">The sequence shown here is derived from an EMBL/GenBank/DDBJ whole genome shotgun (WGS) entry which is preliminary data.</text>
</comment>
<protein>
    <submittedName>
        <fullName evidence="2">RING/U-box protein with C6HC-type zinc finger</fullName>
    </submittedName>
</protein>
<gene>
    <name evidence="2" type="ORF">STAS_29254</name>
</gene>
<evidence type="ECO:0000313" key="2">
    <source>
        <dbReference type="EMBL" id="GER51835.1"/>
    </source>
</evidence>
<organism evidence="2 3">
    <name type="scientific">Striga asiatica</name>
    <name type="common">Asiatic witchweed</name>
    <name type="synonym">Buchnera asiatica</name>
    <dbReference type="NCBI Taxonomy" id="4170"/>
    <lineage>
        <taxon>Eukaryota</taxon>
        <taxon>Viridiplantae</taxon>
        <taxon>Streptophyta</taxon>
        <taxon>Embryophyta</taxon>
        <taxon>Tracheophyta</taxon>
        <taxon>Spermatophyta</taxon>
        <taxon>Magnoliopsida</taxon>
        <taxon>eudicotyledons</taxon>
        <taxon>Gunneridae</taxon>
        <taxon>Pentapetalae</taxon>
        <taxon>asterids</taxon>
        <taxon>lamiids</taxon>
        <taxon>Lamiales</taxon>
        <taxon>Orobanchaceae</taxon>
        <taxon>Buchnereae</taxon>
        <taxon>Striga</taxon>
    </lineage>
</organism>
<dbReference type="AlphaFoldDB" id="A0A5A7R2C7"/>
<accession>A0A5A7R2C7</accession>
<proteinExistence type="predicted"/>
<evidence type="ECO:0000256" key="1">
    <source>
        <dbReference type="SAM" id="MobiDB-lite"/>
    </source>
</evidence>
<feature type="compositionally biased region" description="Basic residues" evidence="1">
    <location>
        <begin position="22"/>
        <end position="32"/>
    </location>
</feature>
<name>A0A5A7R2C7_STRAF</name>
<evidence type="ECO:0000313" key="3">
    <source>
        <dbReference type="Proteomes" id="UP000325081"/>
    </source>
</evidence>
<sequence>MDFSLSTPPLAITSLPNPVTHQPRKKWTRRQARLVESSSSIPNPAPPASHTKDGISWDRELICSSFSQSESDAILQIKNLNRHLPDKPTWELRLLVAVIKSQMASSLPLILMDCGQK</sequence>
<dbReference type="Proteomes" id="UP000325081">
    <property type="component" value="Unassembled WGS sequence"/>
</dbReference>
<reference evidence="3" key="1">
    <citation type="journal article" date="2019" name="Curr. Biol.">
        <title>Genome Sequence of Striga asiatica Provides Insight into the Evolution of Plant Parasitism.</title>
        <authorList>
            <person name="Yoshida S."/>
            <person name="Kim S."/>
            <person name="Wafula E.K."/>
            <person name="Tanskanen J."/>
            <person name="Kim Y.M."/>
            <person name="Honaas L."/>
            <person name="Yang Z."/>
            <person name="Spallek T."/>
            <person name="Conn C.E."/>
            <person name="Ichihashi Y."/>
            <person name="Cheong K."/>
            <person name="Cui S."/>
            <person name="Der J.P."/>
            <person name="Gundlach H."/>
            <person name="Jiao Y."/>
            <person name="Hori C."/>
            <person name="Ishida J.K."/>
            <person name="Kasahara H."/>
            <person name="Kiba T."/>
            <person name="Kim M.S."/>
            <person name="Koo N."/>
            <person name="Laohavisit A."/>
            <person name="Lee Y.H."/>
            <person name="Lumba S."/>
            <person name="McCourt P."/>
            <person name="Mortimer J.C."/>
            <person name="Mutuku J.M."/>
            <person name="Nomura T."/>
            <person name="Sasaki-Sekimoto Y."/>
            <person name="Seto Y."/>
            <person name="Wang Y."/>
            <person name="Wakatake T."/>
            <person name="Sakakibara H."/>
            <person name="Demura T."/>
            <person name="Yamaguchi S."/>
            <person name="Yoneyama K."/>
            <person name="Manabe R.I."/>
            <person name="Nelson D.C."/>
            <person name="Schulman A.H."/>
            <person name="Timko M.P."/>
            <person name="dePamphilis C.W."/>
            <person name="Choi D."/>
            <person name="Shirasu K."/>
        </authorList>
    </citation>
    <scope>NUCLEOTIDE SEQUENCE [LARGE SCALE GENOMIC DNA]</scope>
    <source>
        <strain evidence="3">cv. UVA1</strain>
    </source>
</reference>
<dbReference type="EMBL" id="BKCP01009959">
    <property type="protein sequence ID" value="GER51835.1"/>
    <property type="molecule type" value="Genomic_DNA"/>
</dbReference>
<keyword evidence="3" id="KW-1185">Reference proteome</keyword>